<proteinExistence type="predicted"/>
<evidence type="ECO:0000313" key="3">
    <source>
        <dbReference type="Proteomes" id="UP000076632"/>
    </source>
</evidence>
<organism evidence="2 3">
    <name type="scientific">Xylona heveae (strain CBS 132557 / TC161)</name>
    <dbReference type="NCBI Taxonomy" id="1328760"/>
    <lineage>
        <taxon>Eukaryota</taxon>
        <taxon>Fungi</taxon>
        <taxon>Dikarya</taxon>
        <taxon>Ascomycota</taxon>
        <taxon>Pezizomycotina</taxon>
        <taxon>Xylonomycetes</taxon>
        <taxon>Xylonales</taxon>
        <taxon>Xylonaceae</taxon>
        <taxon>Xylona</taxon>
    </lineage>
</organism>
<gene>
    <name evidence="2" type="ORF">L228DRAFT_26766</name>
</gene>
<keyword evidence="1" id="KW-1133">Transmembrane helix</keyword>
<evidence type="ECO:0000256" key="1">
    <source>
        <dbReference type="SAM" id="Phobius"/>
    </source>
</evidence>
<sequence>MPILMSRHPIPVYYLFHFLHLSIQHIMAFRLSFFFFFSLSFFLLFFCFLFSHVWVSDKGFQGSTLPIRKVHILYCNTVTCKVKNILAIQGYGVNNI</sequence>
<dbReference type="Proteomes" id="UP000076632">
    <property type="component" value="Unassembled WGS sequence"/>
</dbReference>
<evidence type="ECO:0000313" key="2">
    <source>
        <dbReference type="EMBL" id="KZF20369.1"/>
    </source>
</evidence>
<dbReference type="RefSeq" id="XP_018185924.1">
    <property type="nucleotide sequence ID" value="XM_018335013.1"/>
</dbReference>
<dbReference type="AlphaFoldDB" id="A0A165AF07"/>
<accession>A0A165AF07</accession>
<keyword evidence="1" id="KW-0472">Membrane</keyword>
<dbReference type="GeneID" id="28900150"/>
<reference evidence="2 3" key="1">
    <citation type="journal article" date="2016" name="Fungal Biol.">
        <title>The genome of Xylona heveae provides a window into fungal endophytism.</title>
        <authorList>
            <person name="Gazis R."/>
            <person name="Kuo A."/>
            <person name="Riley R."/>
            <person name="LaButti K."/>
            <person name="Lipzen A."/>
            <person name="Lin J."/>
            <person name="Amirebrahimi M."/>
            <person name="Hesse C.N."/>
            <person name="Spatafora J.W."/>
            <person name="Henrissat B."/>
            <person name="Hainaut M."/>
            <person name="Grigoriev I.V."/>
            <person name="Hibbett D.S."/>
        </authorList>
    </citation>
    <scope>NUCLEOTIDE SEQUENCE [LARGE SCALE GENOMIC DNA]</scope>
    <source>
        <strain evidence="2 3">TC161</strain>
    </source>
</reference>
<dbReference type="EMBL" id="KV407463">
    <property type="protein sequence ID" value="KZF20369.1"/>
    <property type="molecule type" value="Genomic_DNA"/>
</dbReference>
<keyword evidence="1" id="KW-0812">Transmembrane</keyword>
<dbReference type="InParanoid" id="A0A165AF07"/>
<name>A0A165AF07_XYLHT</name>
<feature type="transmembrane region" description="Helical" evidence="1">
    <location>
        <begin position="35"/>
        <end position="55"/>
    </location>
</feature>
<protein>
    <submittedName>
        <fullName evidence="2">Uncharacterized protein</fullName>
    </submittedName>
</protein>
<keyword evidence="3" id="KW-1185">Reference proteome</keyword>